<reference evidence="2 3" key="1">
    <citation type="journal article" date="2018" name="Nat. Genet.">
        <title>The Rosa genome provides new insights in the design of modern roses.</title>
        <authorList>
            <person name="Bendahmane M."/>
        </authorList>
    </citation>
    <scope>NUCLEOTIDE SEQUENCE [LARGE SCALE GENOMIC DNA]</scope>
    <source>
        <strain evidence="3">cv. Old Blush</strain>
    </source>
</reference>
<dbReference type="Pfam" id="PF08387">
    <property type="entry name" value="FBD"/>
    <property type="match status" value="1"/>
</dbReference>
<dbReference type="AlphaFoldDB" id="A0A2P6SJE4"/>
<protein>
    <submittedName>
        <fullName evidence="2">Putative FBD domain, leucine-rich repeat domain, L domain-containing protein</fullName>
    </submittedName>
</protein>
<evidence type="ECO:0000313" key="2">
    <source>
        <dbReference type="EMBL" id="PRQ58794.1"/>
    </source>
</evidence>
<proteinExistence type="predicted"/>
<dbReference type="EMBL" id="PDCK01000039">
    <property type="protein sequence ID" value="PRQ58794.1"/>
    <property type="molecule type" value="Genomic_DNA"/>
</dbReference>
<comment type="caution">
    <text evidence="2">The sequence shown here is derived from an EMBL/GenBank/DDBJ whole genome shotgun (WGS) entry which is preliminary data.</text>
</comment>
<dbReference type="PANTHER" id="PTHR31900:SF34">
    <property type="entry name" value="EMB|CAB62440.1-RELATED"/>
    <property type="match status" value="1"/>
</dbReference>
<dbReference type="OMA" id="MILNINA"/>
<dbReference type="InterPro" id="IPR006566">
    <property type="entry name" value="FBD"/>
</dbReference>
<name>A0A2P6SJE4_ROSCH</name>
<evidence type="ECO:0000259" key="1">
    <source>
        <dbReference type="SMART" id="SM00579"/>
    </source>
</evidence>
<dbReference type="PANTHER" id="PTHR31900">
    <property type="entry name" value="F-BOX/RNI SUPERFAMILY PROTEIN-RELATED"/>
    <property type="match status" value="1"/>
</dbReference>
<dbReference type="SMART" id="SM00579">
    <property type="entry name" value="FBD"/>
    <property type="match status" value="1"/>
</dbReference>
<dbReference type="Proteomes" id="UP000238479">
    <property type="component" value="Chromosome 1"/>
</dbReference>
<feature type="domain" description="FBD" evidence="1">
    <location>
        <begin position="183"/>
        <end position="252"/>
    </location>
</feature>
<organism evidence="2 3">
    <name type="scientific">Rosa chinensis</name>
    <name type="common">China rose</name>
    <dbReference type="NCBI Taxonomy" id="74649"/>
    <lineage>
        <taxon>Eukaryota</taxon>
        <taxon>Viridiplantae</taxon>
        <taxon>Streptophyta</taxon>
        <taxon>Embryophyta</taxon>
        <taxon>Tracheophyta</taxon>
        <taxon>Spermatophyta</taxon>
        <taxon>Magnoliopsida</taxon>
        <taxon>eudicotyledons</taxon>
        <taxon>Gunneridae</taxon>
        <taxon>Pentapetalae</taxon>
        <taxon>rosids</taxon>
        <taxon>fabids</taxon>
        <taxon>Rosales</taxon>
        <taxon>Rosaceae</taxon>
        <taxon>Rosoideae</taxon>
        <taxon>Rosoideae incertae sedis</taxon>
        <taxon>Rosa</taxon>
    </lineage>
</organism>
<dbReference type="Gramene" id="PRQ58794">
    <property type="protein sequence ID" value="PRQ58794"/>
    <property type="gene ID" value="RchiOBHm_Chr1g0363171"/>
</dbReference>
<dbReference type="Gene3D" id="3.80.10.10">
    <property type="entry name" value="Ribonuclease Inhibitor"/>
    <property type="match status" value="1"/>
</dbReference>
<dbReference type="SUPFAM" id="SSF52047">
    <property type="entry name" value="RNI-like"/>
    <property type="match status" value="1"/>
</dbReference>
<evidence type="ECO:0000313" key="3">
    <source>
        <dbReference type="Proteomes" id="UP000238479"/>
    </source>
</evidence>
<gene>
    <name evidence="2" type="ORF">RchiOBHm_Chr1g0363171</name>
</gene>
<keyword evidence="3" id="KW-1185">Reference proteome</keyword>
<dbReference type="InterPro" id="IPR032675">
    <property type="entry name" value="LRR_dom_sf"/>
</dbReference>
<accession>A0A2P6SJE4</accession>
<dbReference type="OrthoDB" id="594804at2759"/>
<dbReference type="InterPro" id="IPR050232">
    <property type="entry name" value="FBL13/AtMIF1-like"/>
</dbReference>
<sequence length="274" mass="31692">MEKLFSSCPKLVYLSVRIVSVIAAFNFKVSAPELKQLKIISYCPGPQFYVDAPKLENLDLFCSFPQPNFFLENAKYLVTAAVVLKKNYKLFLIRHAFPNSLNMLLAQISEVKYLSLSAPIPVDCCFPAFGNLTKLELVLDHYDYWKLLTVVLQKVPNLEYLSLEEKGIGDHEWSFNLPEVVPSCLSSHLKSIYMRKFKGRRSEMKMAEYLLKNGYLLNRFTICYTGVLDKKEELRKELFMFRRAITCSILFLMSEDFLQGQKAYVDGFKTTLFD</sequence>